<dbReference type="RefSeq" id="WP_129921794.1">
    <property type="nucleotide sequence ID" value="NZ_SEWE01000030.1"/>
</dbReference>
<protein>
    <recommendedName>
        <fullName evidence="2">DUF6311 domain-containing protein</fullName>
    </recommendedName>
</protein>
<dbReference type="InterPro" id="IPR046278">
    <property type="entry name" value="DUF6311"/>
</dbReference>
<dbReference type="AlphaFoldDB" id="A0A4Q5L9H0"/>
<keyword evidence="1" id="KW-0472">Membrane</keyword>
<accession>A0A4Q5L9H0</accession>
<feature type="transmembrane region" description="Helical" evidence="1">
    <location>
        <begin position="163"/>
        <end position="179"/>
    </location>
</feature>
<reference evidence="3 4" key="1">
    <citation type="submission" date="2019-02" db="EMBL/GenBank/DDBJ databases">
        <title>Bacterial novel species isolated from soil.</title>
        <authorList>
            <person name="Jung H.-Y."/>
        </authorList>
    </citation>
    <scope>NUCLEOTIDE SEQUENCE [LARGE SCALE GENOMIC DNA]</scope>
    <source>
        <strain evidence="3 4">1-3-3-3</strain>
    </source>
</reference>
<feature type="transmembrane region" description="Helical" evidence="1">
    <location>
        <begin position="239"/>
        <end position="261"/>
    </location>
</feature>
<dbReference type="OrthoDB" id="611406at2"/>
<keyword evidence="1" id="KW-0812">Transmembrane</keyword>
<feature type="domain" description="DUF6311" evidence="2">
    <location>
        <begin position="20"/>
        <end position="443"/>
    </location>
</feature>
<name>A0A4Q5L9H0_9BACT</name>
<sequence length="624" mass="70690">MLTFFRRNFPVWLLLPVALLLQLGCIFRAFGAMLFHPGQHQLVASFDGLKNYFTFQSYLQQPFEKGLGWFGNLNYPYGDYLFYTDNTPLFSLPVKLFSHYVYDLTPYGLDVYHALLLSGMLVSTALLVAILRKLLHYPVLIVFFSVVLPWLNPQTTRLLAGHYNLSLSCVMLLAIWGVLQVYQAASAGRPVWRWVAATVVGMVVAGFVHLYYLPIVGLFTGGFFLAWLLLTGKWRQWQLVLAGVLITLLPVLLTFSCVRLVDGYYGLRLTDPTGFNYAPWKMQFSALFQPYTYEKTHFIIEPVEPVSYESRAYLGAFALFGLVVAAVARLGWRTAWQQWWNAWKGTWQFRFLGLLGLASLVGLLASFGTQYSLADDTFVVNNYLSAFYYLRKITETAAHFRAVGRFQWPFFWAVNISVLVALDYWLRTGALRLRWVIGVALVLLAFLDTRDTLKHYRTSLLTNTLTNTSNQPELSLLTANLNPGQYQAILPVPFFHVGSENMDLTVDDDDQHSSHAFQLSLRTGLPLMASKMSRTPPVHARALLGMFQPGDLDSELRAKLQAAGKPVLVLLDESYYDGTRSMITDATSPSQRRIIEAGPAFIASHHLTPVAENGKLKLYRWDVQ</sequence>
<proteinExistence type="predicted"/>
<feature type="transmembrane region" description="Helical" evidence="1">
    <location>
        <begin position="312"/>
        <end position="332"/>
    </location>
</feature>
<feature type="transmembrane region" description="Helical" evidence="1">
    <location>
        <begin position="352"/>
        <end position="373"/>
    </location>
</feature>
<gene>
    <name evidence="3" type="ORF">EWM57_14065</name>
</gene>
<keyword evidence="4" id="KW-1185">Reference proteome</keyword>
<dbReference type="Proteomes" id="UP000294155">
    <property type="component" value="Unassembled WGS sequence"/>
</dbReference>
<organism evidence="3 4">
    <name type="scientific">Hymenobacter persicinus</name>
    <dbReference type="NCBI Taxonomy" id="2025506"/>
    <lineage>
        <taxon>Bacteria</taxon>
        <taxon>Pseudomonadati</taxon>
        <taxon>Bacteroidota</taxon>
        <taxon>Cytophagia</taxon>
        <taxon>Cytophagales</taxon>
        <taxon>Hymenobacteraceae</taxon>
        <taxon>Hymenobacter</taxon>
    </lineage>
</organism>
<evidence type="ECO:0000259" key="2">
    <source>
        <dbReference type="Pfam" id="PF19830"/>
    </source>
</evidence>
<evidence type="ECO:0000256" key="1">
    <source>
        <dbReference type="SAM" id="Phobius"/>
    </source>
</evidence>
<feature type="transmembrane region" description="Helical" evidence="1">
    <location>
        <begin position="134"/>
        <end position="151"/>
    </location>
</feature>
<dbReference type="EMBL" id="SEWE01000030">
    <property type="protein sequence ID" value="RYU78416.1"/>
    <property type="molecule type" value="Genomic_DNA"/>
</dbReference>
<comment type="caution">
    <text evidence="3">The sequence shown here is derived from an EMBL/GenBank/DDBJ whole genome shotgun (WGS) entry which is preliminary data.</text>
</comment>
<feature type="transmembrane region" description="Helical" evidence="1">
    <location>
        <begin position="215"/>
        <end position="232"/>
    </location>
</feature>
<feature type="transmembrane region" description="Helical" evidence="1">
    <location>
        <begin position="111"/>
        <end position="129"/>
    </location>
</feature>
<feature type="transmembrane region" description="Helical" evidence="1">
    <location>
        <begin position="433"/>
        <end position="449"/>
    </location>
</feature>
<evidence type="ECO:0000313" key="4">
    <source>
        <dbReference type="Proteomes" id="UP000294155"/>
    </source>
</evidence>
<evidence type="ECO:0000313" key="3">
    <source>
        <dbReference type="EMBL" id="RYU78416.1"/>
    </source>
</evidence>
<dbReference type="Pfam" id="PF19830">
    <property type="entry name" value="DUF6311"/>
    <property type="match status" value="1"/>
</dbReference>
<keyword evidence="1" id="KW-1133">Transmembrane helix</keyword>